<dbReference type="RefSeq" id="WP_379708335.1">
    <property type="nucleotide sequence ID" value="NZ_JBHSCZ010000002.1"/>
</dbReference>
<comment type="caution">
    <text evidence="2">The sequence shown here is derived from an EMBL/GenBank/DDBJ whole genome shotgun (WGS) entry which is preliminary data.</text>
</comment>
<proteinExistence type="predicted"/>
<gene>
    <name evidence="2" type="ORF">ACFOWM_07250</name>
</gene>
<evidence type="ECO:0000313" key="2">
    <source>
        <dbReference type="EMBL" id="MFC4262666.1"/>
    </source>
</evidence>
<keyword evidence="1" id="KW-0812">Transmembrane</keyword>
<dbReference type="EMBL" id="JBHSCZ010000002">
    <property type="protein sequence ID" value="MFC4262666.1"/>
    <property type="molecule type" value="Genomic_DNA"/>
</dbReference>
<keyword evidence="1" id="KW-0472">Membrane</keyword>
<keyword evidence="1" id="KW-1133">Transmembrane helix</keyword>
<feature type="transmembrane region" description="Helical" evidence="1">
    <location>
        <begin position="6"/>
        <end position="24"/>
    </location>
</feature>
<reference evidence="3" key="1">
    <citation type="journal article" date="2019" name="Int. J. Syst. Evol. Microbiol.">
        <title>The Global Catalogue of Microorganisms (GCM) 10K type strain sequencing project: providing services to taxonomists for standard genome sequencing and annotation.</title>
        <authorList>
            <consortium name="The Broad Institute Genomics Platform"/>
            <consortium name="The Broad Institute Genome Sequencing Center for Infectious Disease"/>
            <person name="Wu L."/>
            <person name="Ma J."/>
        </authorList>
    </citation>
    <scope>NUCLEOTIDE SEQUENCE [LARGE SCALE GENOMIC DNA]</scope>
    <source>
        <strain evidence="3">CECT 8289</strain>
    </source>
</reference>
<accession>A0ABV8QR33</accession>
<sequence length="145" mass="15919">MNNKKIIPILFILLIITVIIYLLTCNKKNSTTASLPTFNLQGTTEITYGDIGCKLWDNEAEDGDTVKVYVDGNLIKDSIELRNEPITLNLGTLKKGTHILGVVAISEGYNSPATASIGLFNKTEIKEFIMNATKDSAASWNIIIK</sequence>
<name>A0ABV8QR33_9BACT</name>
<organism evidence="2 3">
    <name type="scientific">Ferruginibacter yonginensis</name>
    <dbReference type="NCBI Taxonomy" id="1310416"/>
    <lineage>
        <taxon>Bacteria</taxon>
        <taxon>Pseudomonadati</taxon>
        <taxon>Bacteroidota</taxon>
        <taxon>Chitinophagia</taxon>
        <taxon>Chitinophagales</taxon>
        <taxon>Chitinophagaceae</taxon>
        <taxon>Ferruginibacter</taxon>
    </lineage>
</organism>
<keyword evidence="3" id="KW-1185">Reference proteome</keyword>
<evidence type="ECO:0000256" key="1">
    <source>
        <dbReference type="SAM" id="Phobius"/>
    </source>
</evidence>
<evidence type="ECO:0000313" key="3">
    <source>
        <dbReference type="Proteomes" id="UP001595907"/>
    </source>
</evidence>
<protein>
    <submittedName>
        <fullName evidence="2">Uncharacterized protein</fullName>
    </submittedName>
</protein>
<dbReference type="Proteomes" id="UP001595907">
    <property type="component" value="Unassembled WGS sequence"/>
</dbReference>